<reference evidence="4 5" key="2">
    <citation type="journal article" date="2011" name="ISME J.">
        <title>RNA-seq reveals cooperative metabolic interactions between two termite-gut spirochete species in co-culture.</title>
        <authorList>
            <person name="Rosenthal A.Z."/>
            <person name="Matson E.G."/>
            <person name="Eldar A."/>
            <person name="Leadbetter J.R."/>
        </authorList>
    </citation>
    <scope>NUCLEOTIDE SEQUENCE [LARGE SCALE GENOMIC DNA]</scope>
    <source>
        <strain evidence="5">ATCC BAA-888 / DSM 13862 / ZAS-9</strain>
    </source>
</reference>
<name>F5YDM6_LEAAZ</name>
<protein>
    <submittedName>
        <fullName evidence="4">Putative 4-alpha-glucanotransferase (Amylomaltase)(Disproportionating enzyme) (D-enzyme)</fullName>
    </submittedName>
</protein>
<proteinExistence type="inferred from homology"/>
<dbReference type="KEGG" id="taz:TREAZ_0295"/>
<evidence type="ECO:0000256" key="1">
    <source>
        <dbReference type="ARBA" id="ARBA00006821"/>
    </source>
</evidence>
<dbReference type="SUPFAM" id="SSF74650">
    <property type="entry name" value="Galactose mutarotase-like"/>
    <property type="match status" value="1"/>
</dbReference>
<evidence type="ECO:0000256" key="2">
    <source>
        <dbReference type="ARBA" id="ARBA00023277"/>
    </source>
</evidence>
<dbReference type="SUPFAM" id="SSF88713">
    <property type="entry name" value="Glycoside hydrolase/deacetylase"/>
    <property type="match status" value="1"/>
</dbReference>
<comment type="similarity">
    <text evidence="1">Belongs to the glycosyl hydrolase 57 family.</text>
</comment>
<dbReference type="Gene3D" id="3.20.110.20">
    <property type="match status" value="1"/>
</dbReference>
<dbReference type="PANTHER" id="PTHR36306">
    <property type="entry name" value="ALPHA-AMYLASE-RELATED-RELATED"/>
    <property type="match status" value="1"/>
</dbReference>
<dbReference type="OrthoDB" id="8476at2"/>
<dbReference type="HOGENOM" id="CLU_026700_0_0_12"/>
<keyword evidence="2" id="KW-0119">Carbohydrate metabolism</keyword>
<evidence type="ECO:0000313" key="4">
    <source>
        <dbReference type="EMBL" id="AEF81655.1"/>
    </source>
</evidence>
<dbReference type="InParanoid" id="F5YDM6"/>
<feature type="domain" description="Glycoside hydrolase family 57 N-terminal" evidence="3">
    <location>
        <begin position="22"/>
        <end position="177"/>
    </location>
</feature>
<evidence type="ECO:0000259" key="3">
    <source>
        <dbReference type="Pfam" id="PF03065"/>
    </source>
</evidence>
<dbReference type="InterPro" id="IPR011013">
    <property type="entry name" value="Gal_mutarotase_sf_dom"/>
</dbReference>
<gene>
    <name evidence="4" type="ordered locus">TREAZ_0295</name>
</gene>
<dbReference type="PANTHER" id="PTHR36306:SF1">
    <property type="entry name" value="ALPHA-AMYLASE-RELATED"/>
    <property type="match status" value="1"/>
</dbReference>
<dbReference type="Gene3D" id="2.70.98.10">
    <property type="match status" value="1"/>
</dbReference>
<organism evidence="4 5">
    <name type="scientific">Leadbettera azotonutricia (strain ATCC BAA-888 / DSM 13862 / ZAS-9)</name>
    <name type="common">Treponema azotonutricium</name>
    <dbReference type="NCBI Taxonomy" id="545695"/>
    <lineage>
        <taxon>Bacteria</taxon>
        <taxon>Pseudomonadati</taxon>
        <taxon>Spirochaetota</taxon>
        <taxon>Spirochaetia</taxon>
        <taxon>Spirochaetales</taxon>
        <taxon>Breznakiellaceae</taxon>
        <taxon>Leadbettera</taxon>
    </lineage>
</organism>
<dbReference type="GO" id="GO:0030246">
    <property type="term" value="F:carbohydrate binding"/>
    <property type="evidence" value="ECO:0007669"/>
    <property type="project" value="InterPro"/>
</dbReference>
<dbReference type="eggNOG" id="COG1449">
    <property type="taxonomic scope" value="Bacteria"/>
</dbReference>
<dbReference type="InterPro" id="IPR004300">
    <property type="entry name" value="Glyco_hydro_57_N"/>
</dbReference>
<dbReference type="Proteomes" id="UP000009222">
    <property type="component" value="Chromosome"/>
</dbReference>
<dbReference type="RefSeq" id="WP_015711636.1">
    <property type="nucleotide sequence ID" value="NC_015577.1"/>
</dbReference>
<dbReference type="EMBL" id="CP001841">
    <property type="protein sequence ID" value="AEF81655.1"/>
    <property type="molecule type" value="Genomic_DNA"/>
</dbReference>
<evidence type="ECO:0000313" key="5">
    <source>
        <dbReference type="Proteomes" id="UP000009222"/>
    </source>
</evidence>
<dbReference type="AlphaFoldDB" id="F5YDM6"/>
<dbReference type="InterPro" id="IPR011330">
    <property type="entry name" value="Glyco_hydro/deAcase_b/a-brl"/>
</dbReference>
<dbReference type="InterPro" id="IPR052046">
    <property type="entry name" value="GH57_Enzymes"/>
</dbReference>
<keyword evidence="5" id="KW-1185">Reference proteome</keyword>
<accession>F5YDM6</accession>
<dbReference type="STRING" id="545695.TREAZ_0295"/>
<reference evidence="5" key="1">
    <citation type="submission" date="2009-12" db="EMBL/GenBank/DDBJ databases">
        <title>Complete sequence of Treponema azotonutricium strain ZAS-9.</title>
        <authorList>
            <person name="Tetu S.G."/>
            <person name="Matson E."/>
            <person name="Ren Q."/>
            <person name="Seshadri R."/>
            <person name="Elbourne L."/>
            <person name="Hassan K.A."/>
            <person name="Durkin A."/>
            <person name="Radune D."/>
            <person name="Mohamoud Y."/>
            <person name="Shay R."/>
            <person name="Jin S."/>
            <person name="Zhang X."/>
            <person name="Lucey K."/>
            <person name="Ballor N.R."/>
            <person name="Ottesen E."/>
            <person name="Rosenthal R."/>
            <person name="Allen A."/>
            <person name="Leadbetter J.R."/>
            <person name="Paulsen I.T."/>
        </authorList>
    </citation>
    <scope>NUCLEOTIDE SEQUENCE [LARGE SCALE GENOMIC DNA]</scope>
    <source>
        <strain evidence="5">ATCC BAA-888 / DSM 13862 / ZAS-9</strain>
    </source>
</reference>
<keyword evidence="4" id="KW-0808">Transferase</keyword>
<dbReference type="GO" id="GO:0016740">
    <property type="term" value="F:transferase activity"/>
    <property type="evidence" value="ECO:0007669"/>
    <property type="project" value="UniProtKB-KW"/>
</dbReference>
<dbReference type="InterPro" id="IPR014718">
    <property type="entry name" value="GH-type_carb-bd"/>
</dbReference>
<dbReference type="Pfam" id="PF03065">
    <property type="entry name" value="Glyco_hydro_57"/>
    <property type="match status" value="1"/>
</dbReference>
<dbReference type="GO" id="GO:0005975">
    <property type="term" value="P:carbohydrate metabolic process"/>
    <property type="evidence" value="ECO:0007669"/>
    <property type="project" value="InterPro"/>
</dbReference>
<sequence length="592" mass="67358">MSFKIHIVLGVHGHLPNGSGEDKFEALYNAEIKPLITTLYTFPRVNMVLHYSGVLLYWIERRHPELFMILEELLARKQAELLGGGFYEPMMPLLAPADKVGQIEMFTTYLRKQFGKRPQGCWIPRGCWEQNLVGPLTACGMSYTFLDDRYFEADPKAKGFVQPCITEDQGKLITVFPVSFGLGKGLIQDETAFESLRTALWPEQERLVTVFLAQGNNSETGYQKFFEFLSSQDADIDFTTSAKIHKSLRFSEKRYFSANSPRRILVDCPVANGLYSKTIYTHGVINQLRGDKVRKRTALEELWKAQDSHLFDHPQISSSLRKAAYQALLEAEKIAREKGKFTPSLSIFDYDLDGEGEYLFQDDKLNCYIKAEGAGIFELDYLPKAWNYLDAFSPHSGDKKARQAFTDFLAPLGTVPDAGNMPMARCCGAELFEAAEIDRPRRKAFFHLPPVPGCPFGAIEIDKCWQIKKNVLSVRYVLKNTGSENERFIFIPRLDLSFPKNDEAFLRIFAVREGAKEALQPGEILRDMNGLEFGDVENETILALESNRHFDARVIHEWEGPEYQFTTIFPMLSLSLDPGKSWEADFSLKINS</sequence>